<dbReference type="RefSeq" id="WP_373971649.1">
    <property type="nucleotide sequence ID" value="NZ_JBHDLJ010000005.1"/>
</dbReference>
<evidence type="ECO:0000256" key="2">
    <source>
        <dbReference type="ARBA" id="ARBA00022630"/>
    </source>
</evidence>
<reference evidence="5 6" key="1">
    <citation type="submission" date="2024-09" db="EMBL/GenBank/DDBJ databases">
        <authorList>
            <person name="Salinas-Garcia M.A."/>
            <person name="Prieme A."/>
        </authorList>
    </citation>
    <scope>NUCLEOTIDE SEQUENCE [LARGE SCALE GENOMIC DNA]</scope>
    <source>
        <strain evidence="5 6">DSM 21081</strain>
    </source>
</reference>
<gene>
    <name evidence="5" type="ORF">ACETWP_07725</name>
</gene>
<evidence type="ECO:0000256" key="3">
    <source>
        <dbReference type="ARBA" id="ARBA00022827"/>
    </source>
</evidence>
<dbReference type="Proteomes" id="UP001575652">
    <property type="component" value="Unassembled WGS sequence"/>
</dbReference>
<proteinExistence type="predicted"/>
<dbReference type="InterPro" id="IPR002938">
    <property type="entry name" value="FAD-bd"/>
</dbReference>
<dbReference type="PANTHER" id="PTHR43004">
    <property type="entry name" value="TRK SYSTEM POTASSIUM UPTAKE PROTEIN"/>
    <property type="match status" value="1"/>
</dbReference>
<dbReference type="EMBL" id="JBHDLJ010000005">
    <property type="protein sequence ID" value="MFB0834473.1"/>
    <property type="molecule type" value="Genomic_DNA"/>
</dbReference>
<comment type="caution">
    <text evidence="5">The sequence shown here is derived from an EMBL/GenBank/DDBJ whole genome shotgun (WGS) entry which is preliminary data.</text>
</comment>
<dbReference type="InterPro" id="IPR036188">
    <property type="entry name" value="FAD/NAD-bd_sf"/>
</dbReference>
<accession>A0ABV4UQR5</accession>
<dbReference type="SUPFAM" id="SSF51905">
    <property type="entry name" value="FAD/NAD(P)-binding domain"/>
    <property type="match status" value="1"/>
</dbReference>
<evidence type="ECO:0000313" key="5">
    <source>
        <dbReference type="EMBL" id="MFB0834473.1"/>
    </source>
</evidence>
<evidence type="ECO:0000259" key="4">
    <source>
        <dbReference type="Pfam" id="PF01494"/>
    </source>
</evidence>
<keyword evidence="6" id="KW-1185">Reference proteome</keyword>
<dbReference type="InterPro" id="IPR050641">
    <property type="entry name" value="RIFMO-like"/>
</dbReference>
<evidence type="ECO:0000256" key="1">
    <source>
        <dbReference type="ARBA" id="ARBA00001974"/>
    </source>
</evidence>
<dbReference type="Gene3D" id="3.30.70.2450">
    <property type="match status" value="1"/>
</dbReference>
<dbReference type="GO" id="GO:0004497">
    <property type="term" value="F:monooxygenase activity"/>
    <property type="evidence" value="ECO:0007669"/>
    <property type="project" value="UniProtKB-KW"/>
</dbReference>
<keyword evidence="3" id="KW-0274">FAD</keyword>
<dbReference type="Gene3D" id="3.50.50.60">
    <property type="entry name" value="FAD/NAD(P)-binding domain"/>
    <property type="match status" value="1"/>
</dbReference>
<comment type="cofactor">
    <cofactor evidence="1">
        <name>FAD</name>
        <dbReference type="ChEBI" id="CHEBI:57692"/>
    </cofactor>
</comment>
<name>A0ABV4UQR5_9MICC</name>
<keyword evidence="2" id="KW-0285">Flavoprotein</keyword>
<feature type="domain" description="FAD-binding" evidence="4">
    <location>
        <begin position="7"/>
        <end position="368"/>
    </location>
</feature>
<keyword evidence="5" id="KW-0503">Monooxygenase</keyword>
<dbReference type="Pfam" id="PF01494">
    <property type="entry name" value="FAD_binding_3"/>
    <property type="match status" value="1"/>
</dbReference>
<organism evidence="5 6">
    <name type="scientific">Arthrobacter halodurans</name>
    <dbReference type="NCBI Taxonomy" id="516699"/>
    <lineage>
        <taxon>Bacteria</taxon>
        <taxon>Bacillati</taxon>
        <taxon>Actinomycetota</taxon>
        <taxon>Actinomycetes</taxon>
        <taxon>Micrococcales</taxon>
        <taxon>Micrococcaceae</taxon>
        <taxon>Arthrobacter</taxon>
    </lineage>
</organism>
<evidence type="ECO:0000313" key="6">
    <source>
        <dbReference type="Proteomes" id="UP001575652"/>
    </source>
</evidence>
<dbReference type="PRINTS" id="PR00420">
    <property type="entry name" value="RNGMNOXGNASE"/>
</dbReference>
<sequence>MGSATLRTDVLVVGAGPTGLMAANWLERLGVDALAIDAKPGPTRESRALGVQARTMEIYRQLGVVDAVRERVVLATELRPGVGRRALGSVPLGRLGYALTPFPGLHILEQSANEEILAGRLAERGRPVLWDHAFASLSRTGPGDAPVEGPGVRVTVRGPDGPVAILARYVVAADGASSPVRESLGIGFRGRTNAHVFYVLDANGVTGGGSGINLRVSAEDFMLAFPMGPDGRGGRRYRLLGIVRDDGGANAARPAGLPAAGTGDTTVDEARARASLAEEFGFRYTDAQWFATYRVHHRVADVFRAGGVFLAGDAAHIHSPVGAQGMNTGLQDAHNLACKLADVLAGRMPEAYLDRYEAERRPVALRLVGTTDRAFSVITSPGRLARLVRTVVLPALWPVGLRVVPRSPAGGRVFGYLSQIRIHYWMTEGERRRADAARGPARWTRRGKVLGRRLPWVSAGEHGGADNHAALGDAAWQVHAYGTRAAAKGAEVAARHGLPLRRFDAAPARNLPDGTVVVVRPDMFVAELHPPEPAGRHRRRRRG</sequence>
<dbReference type="PANTHER" id="PTHR43004:SF19">
    <property type="entry name" value="BINDING MONOOXYGENASE, PUTATIVE (JCVI)-RELATED"/>
    <property type="match status" value="1"/>
</dbReference>
<keyword evidence="5" id="KW-0560">Oxidoreductase</keyword>
<protein>
    <submittedName>
        <fullName evidence="5">FAD-dependent monooxygenase</fullName>
    </submittedName>
</protein>